<comment type="subunit">
    <text evidence="7">Monomer.</text>
</comment>
<dbReference type="Ensembl" id="ENSOANT00000057365.1">
    <property type="protein sequence ID" value="ENSOANP00000048737.1"/>
    <property type="gene ID" value="ENSOANG00000048441.1"/>
</dbReference>
<evidence type="ECO:0000256" key="5">
    <source>
        <dbReference type="ARBA" id="ARBA00004613"/>
    </source>
</evidence>
<keyword evidence="15 33" id="KW-0732">Signal</keyword>
<evidence type="ECO:0000256" key="14">
    <source>
        <dbReference type="ARBA" id="ARBA00022675"/>
    </source>
</evidence>
<dbReference type="Proteomes" id="UP000002279">
    <property type="component" value="Unplaced"/>
</dbReference>
<keyword evidence="11" id="KW-0444">Lipid biosynthesis</keyword>
<evidence type="ECO:0000256" key="26">
    <source>
        <dbReference type="ARBA" id="ARBA00023698"/>
    </source>
</evidence>
<dbReference type="PANTHER" id="PTHR11430">
    <property type="entry name" value="LIPOCALIN"/>
    <property type="match status" value="1"/>
</dbReference>
<keyword evidence="25" id="KW-0539">Nucleus</keyword>
<dbReference type="GO" id="GO:0043303">
    <property type="term" value="P:mast cell degranulation"/>
    <property type="evidence" value="ECO:0007669"/>
    <property type="project" value="UniProtKB-KW"/>
</dbReference>
<dbReference type="PRINTS" id="PR00179">
    <property type="entry name" value="LIPOCALIN"/>
</dbReference>
<dbReference type="PANTHER" id="PTHR11430:SF86">
    <property type="entry name" value="PROSTAGLANDIN-H2 D-ISOMERASE"/>
    <property type="match status" value="1"/>
</dbReference>
<keyword evidence="22" id="KW-0275">Fatty acid biosynthesis</keyword>
<keyword evidence="18" id="KW-0333">Golgi apparatus</keyword>
<dbReference type="FunCoup" id="A0A6I8P4J4">
    <property type="interactions" value="152"/>
</dbReference>
<dbReference type="Pfam" id="PF00061">
    <property type="entry name" value="Lipocalin"/>
    <property type="match status" value="1"/>
</dbReference>
<evidence type="ECO:0000256" key="22">
    <source>
        <dbReference type="ARBA" id="ARBA00023160"/>
    </source>
</evidence>
<evidence type="ECO:0000256" key="9">
    <source>
        <dbReference type="ARBA" id="ARBA00022490"/>
    </source>
</evidence>
<evidence type="ECO:0000256" key="18">
    <source>
        <dbReference type="ARBA" id="ARBA00023034"/>
    </source>
</evidence>
<dbReference type="OrthoDB" id="9048943at2759"/>
<evidence type="ECO:0000256" key="1">
    <source>
        <dbReference type="ARBA" id="ARBA00004126"/>
    </source>
</evidence>
<keyword evidence="20" id="KW-0472">Membrane</keyword>
<evidence type="ECO:0000256" key="21">
    <source>
        <dbReference type="ARBA" id="ARBA00023157"/>
    </source>
</evidence>
<evidence type="ECO:0000256" key="29">
    <source>
        <dbReference type="ARBA" id="ARBA00030654"/>
    </source>
</evidence>
<keyword evidence="19" id="KW-0443">Lipid metabolism</keyword>
<keyword evidence="9" id="KW-0963">Cytoplasm</keyword>
<reference evidence="35" key="2">
    <citation type="submission" date="2025-09" db="UniProtKB">
        <authorList>
            <consortium name="Ensembl"/>
        </authorList>
    </citation>
    <scope>IDENTIFICATION</scope>
    <source>
        <strain evidence="35">Glennie</strain>
    </source>
</reference>
<dbReference type="CTD" id="5730"/>
<keyword evidence="17" id="KW-0276">Fatty acid metabolism</keyword>
<accession>A0A6I8P4J4</accession>
<evidence type="ECO:0000256" key="25">
    <source>
        <dbReference type="ARBA" id="ARBA00023242"/>
    </source>
</evidence>
<dbReference type="GeneTree" id="ENSGT01120000271921"/>
<name>A0A6I8P4J4_ORNAN</name>
<evidence type="ECO:0000256" key="2">
    <source>
        <dbReference type="ARBA" id="ARBA00004427"/>
    </source>
</evidence>
<dbReference type="CDD" id="cd19419">
    <property type="entry name" value="lipocalin_L-PGDS"/>
    <property type="match status" value="1"/>
</dbReference>
<dbReference type="GO" id="GO:0004667">
    <property type="term" value="F:prostaglandin-D synthase activity"/>
    <property type="evidence" value="ECO:0007669"/>
    <property type="project" value="UniProtKB-EC"/>
</dbReference>
<evidence type="ECO:0000256" key="27">
    <source>
        <dbReference type="ARBA" id="ARBA00023799"/>
    </source>
</evidence>
<evidence type="ECO:0000256" key="33">
    <source>
        <dbReference type="SAM" id="SignalP"/>
    </source>
</evidence>
<evidence type="ECO:0000259" key="34">
    <source>
        <dbReference type="Pfam" id="PF00061"/>
    </source>
</evidence>
<keyword evidence="16" id="KW-0256">Endoplasmic reticulum</keyword>
<evidence type="ECO:0000256" key="8">
    <source>
        <dbReference type="ARBA" id="ARBA00022448"/>
    </source>
</evidence>
<evidence type="ECO:0000256" key="6">
    <source>
        <dbReference type="ARBA" id="ARBA00006889"/>
    </source>
</evidence>
<sequence>MMAIWLSVGLSLLCVLQTRAQNEALPAIPVQPDFRQDEFTGKWYSIGMASNSQWFKDKKHLMTTCVTIVTPVGDGNLNQTSTFPRNDRCEKRTMMLERTSQPGRFYYKSLRWGSDHDVRVVETNYNEYAVMFTTKSKGSGNFNMAVLYGRSQDLRPELKKNFIEFAKSQGFTDDSIIILPKSDKCMEEAE</sequence>
<dbReference type="RefSeq" id="XP_028910341.2">
    <property type="nucleotide sequence ID" value="XM_029054508.2"/>
</dbReference>
<dbReference type="PROSITE" id="PS00213">
    <property type="entry name" value="LIPOCALIN"/>
    <property type="match status" value="1"/>
</dbReference>
<evidence type="ECO:0000256" key="13">
    <source>
        <dbReference type="ARBA" id="ARBA00022585"/>
    </source>
</evidence>
<comment type="subcellular location">
    <subcellularLocation>
        <location evidence="4">Cytoplasm</location>
        <location evidence="4">Perinuclear region</location>
    </subcellularLocation>
    <subcellularLocation>
        <location evidence="3">Golgi apparatus</location>
    </subcellularLocation>
    <subcellularLocation>
        <location evidence="1">Nucleus membrane</location>
    </subcellularLocation>
    <subcellularLocation>
        <location evidence="2">Rough endoplasmic reticulum</location>
    </subcellularLocation>
    <subcellularLocation>
        <location evidence="5">Secreted</location>
    </subcellularLocation>
</comment>
<evidence type="ECO:0000256" key="17">
    <source>
        <dbReference type="ARBA" id="ARBA00022832"/>
    </source>
</evidence>
<evidence type="ECO:0000313" key="36">
    <source>
        <dbReference type="Proteomes" id="UP000002279"/>
    </source>
</evidence>
<evidence type="ECO:0000256" key="32">
    <source>
        <dbReference type="RuleBase" id="RU003695"/>
    </source>
</evidence>
<feature type="chain" id="PRO_5026220381" description="Prostaglandin-H2 D-isomerase" evidence="33">
    <location>
        <begin position="21"/>
        <end position="190"/>
    </location>
</feature>
<dbReference type="InterPro" id="IPR000566">
    <property type="entry name" value="Lipocln_cytosolic_FA-bd_dom"/>
</dbReference>
<dbReference type="InterPro" id="IPR002345">
    <property type="entry name" value="Lipocalin"/>
</dbReference>
<dbReference type="InterPro" id="IPR022272">
    <property type="entry name" value="Lipocalin_CS"/>
</dbReference>
<dbReference type="GO" id="GO:0036094">
    <property type="term" value="F:small molecule binding"/>
    <property type="evidence" value="ECO:0007669"/>
    <property type="project" value="InterPro"/>
</dbReference>
<evidence type="ECO:0000256" key="31">
    <source>
        <dbReference type="ARBA" id="ARBA00032350"/>
    </source>
</evidence>
<keyword evidence="8" id="KW-0813">Transport</keyword>
<evidence type="ECO:0000256" key="24">
    <source>
        <dbReference type="ARBA" id="ARBA00023235"/>
    </source>
</evidence>
<evidence type="ECO:0000313" key="35">
    <source>
        <dbReference type="Ensembl" id="ENSOANP00000048737.1"/>
    </source>
</evidence>
<keyword evidence="21" id="KW-1015">Disulfide bond</keyword>
<evidence type="ECO:0000256" key="20">
    <source>
        <dbReference type="ARBA" id="ARBA00023136"/>
    </source>
</evidence>
<evidence type="ECO:0000256" key="11">
    <source>
        <dbReference type="ARBA" id="ARBA00022516"/>
    </source>
</evidence>
<dbReference type="Bgee" id="ENSOANG00000048441">
    <property type="expression patterns" value="Expressed in cerebellum and 7 other cell types or tissues"/>
</dbReference>
<keyword evidence="24" id="KW-0413">Isomerase</keyword>
<evidence type="ECO:0000256" key="12">
    <source>
        <dbReference type="ARBA" id="ARBA00022525"/>
    </source>
</evidence>
<keyword evidence="14" id="KW-0467">Mast cell degranulation</keyword>
<dbReference type="SUPFAM" id="SSF50814">
    <property type="entry name" value="Lipocalins"/>
    <property type="match status" value="1"/>
</dbReference>
<dbReference type="GeneID" id="100085740"/>
<feature type="domain" description="Lipocalin/cytosolic fatty-acid binding" evidence="34">
    <location>
        <begin position="40"/>
        <end position="183"/>
    </location>
</feature>
<comment type="similarity">
    <text evidence="6 32">Belongs to the calycin superfamily. Lipocalin family.</text>
</comment>
<keyword evidence="13" id="KW-0643">Prostaglandin biosynthesis</keyword>
<feature type="signal peptide" evidence="33">
    <location>
        <begin position="1"/>
        <end position="20"/>
    </location>
</feature>
<evidence type="ECO:0000256" key="10">
    <source>
        <dbReference type="ARBA" id="ARBA00022501"/>
    </source>
</evidence>
<dbReference type="OMA" id="QIWNNDN"/>
<comment type="catalytic activity">
    <reaction evidence="26">
        <text>prostaglandin H2 = prostaglandin D2</text>
        <dbReference type="Rhea" id="RHEA:10600"/>
        <dbReference type="ChEBI" id="CHEBI:57405"/>
        <dbReference type="ChEBI" id="CHEBI:57406"/>
        <dbReference type="EC" id="5.3.99.2"/>
    </reaction>
</comment>
<keyword evidence="10" id="KW-0644">Prostaglandin metabolism</keyword>
<evidence type="ECO:0000256" key="23">
    <source>
        <dbReference type="ARBA" id="ARBA00023180"/>
    </source>
</evidence>
<evidence type="ECO:0000256" key="15">
    <source>
        <dbReference type="ARBA" id="ARBA00022729"/>
    </source>
</evidence>
<dbReference type="InterPro" id="IPR012674">
    <property type="entry name" value="Calycin"/>
</dbReference>
<proteinExistence type="inferred from homology"/>
<dbReference type="KEGG" id="oaa:100085740"/>
<keyword evidence="12" id="KW-0964">Secreted</keyword>
<evidence type="ECO:0000256" key="28">
    <source>
        <dbReference type="ARBA" id="ARBA00023891"/>
    </source>
</evidence>
<reference evidence="35" key="1">
    <citation type="submission" date="2025-08" db="UniProtKB">
        <authorList>
            <consortium name="Ensembl"/>
        </authorList>
    </citation>
    <scope>IDENTIFICATION</scope>
    <source>
        <strain evidence="35">Glennie</strain>
    </source>
</reference>
<evidence type="ECO:0000256" key="4">
    <source>
        <dbReference type="ARBA" id="ARBA00004556"/>
    </source>
</evidence>
<evidence type="ECO:0000256" key="3">
    <source>
        <dbReference type="ARBA" id="ARBA00004555"/>
    </source>
</evidence>
<dbReference type="GO" id="GO:0031965">
    <property type="term" value="C:nuclear membrane"/>
    <property type="evidence" value="ECO:0007669"/>
    <property type="project" value="UniProtKB-SubCell"/>
</dbReference>
<dbReference type="GO" id="GO:0005791">
    <property type="term" value="C:rough endoplasmic reticulum"/>
    <property type="evidence" value="ECO:0007669"/>
    <property type="project" value="UniProtKB-SubCell"/>
</dbReference>
<protein>
    <recommendedName>
        <fullName evidence="28">Prostaglandin-H2 D-isomerase</fullName>
        <ecNumber evidence="27">5.3.99.2</ecNumber>
    </recommendedName>
    <alternativeName>
        <fullName evidence="31">Glutathione-independent PGD synthase</fullName>
    </alternativeName>
    <alternativeName>
        <fullName evidence="30">Lipocalin-type prostaglandin-D synthase</fullName>
    </alternativeName>
    <alternativeName>
        <fullName evidence="29">Prostaglandin-D2 synthase</fullName>
    </alternativeName>
</protein>
<dbReference type="GO" id="GO:0001516">
    <property type="term" value="P:prostaglandin biosynthetic process"/>
    <property type="evidence" value="ECO:0007669"/>
    <property type="project" value="UniProtKB-KW"/>
</dbReference>
<dbReference type="EC" id="5.3.99.2" evidence="27"/>
<evidence type="ECO:0000256" key="30">
    <source>
        <dbReference type="ARBA" id="ARBA00031917"/>
    </source>
</evidence>
<keyword evidence="36" id="KW-1185">Reference proteome</keyword>
<dbReference type="AlphaFoldDB" id="A0A6I8P4J4"/>
<dbReference type="GO" id="GO:0005615">
    <property type="term" value="C:extracellular space"/>
    <property type="evidence" value="ECO:0000318"/>
    <property type="project" value="GO_Central"/>
</dbReference>
<gene>
    <name evidence="35" type="primary">PTGDS</name>
</gene>
<dbReference type="Gene3D" id="2.40.128.20">
    <property type="match status" value="1"/>
</dbReference>
<dbReference type="GO" id="GO:0048471">
    <property type="term" value="C:perinuclear region of cytoplasm"/>
    <property type="evidence" value="ECO:0007669"/>
    <property type="project" value="UniProtKB-SubCell"/>
</dbReference>
<dbReference type="InParanoid" id="A0A6I8P4J4"/>
<evidence type="ECO:0000256" key="16">
    <source>
        <dbReference type="ARBA" id="ARBA00022824"/>
    </source>
</evidence>
<dbReference type="PRINTS" id="PR01254">
    <property type="entry name" value="PGNDSYNTHASE"/>
</dbReference>
<evidence type="ECO:0000256" key="7">
    <source>
        <dbReference type="ARBA" id="ARBA00011245"/>
    </source>
</evidence>
<organism evidence="35 36">
    <name type="scientific">Ornithorhynchus anatinus</name>
    <name type="common">Duckbill platypus</name>
    <dbReference type="NCBI Taxonomy" id="9258"/>
    <lineage>
        <taxon>Eukaryota</taxon>
        <taxon>Metazoa</taxon>
        <taxon>Chordata</taxon>
        <taxon>Craniata</taxon>
        <taxon>Vertebrata</taxon>
        <taxon>Euteleostomi</taxon>
        <taxon>Mammalia</taxon>
        <taxon>Monotremata</taxon>
        <taxon>Ornithorhynchidae</taxon>
        <taxon>Ornithorhynchus</taxon>
    </lineage>
</organism>
<dbReference type="GO" id="GO:0005794">
    <property type="term" value="C:Golgi apparatus"/>
    <property type="evidence" value="ECO:0007669"/>
    <property type="project" value="UniProtKB-SubCell"/>
</dbReference>
<keyword evidence="23" id="KW-0325">Glycoprotein</keyword>
<evidence type="ECO:0000256" key="19">
    <source>
        <dbReference type="ARBA" id="ARBA00023098"/>
    </source>
</evidence>